<comment type="subcellular location">
    <subcellularLocation>
        <location evidence="1 6">Mitochondrion</location>
    </subcellularLocation>
</comment>
<comment type="similarity">
    <text evidence="2 6">Belongs to the AIM24 family.</text>
</comment>
<dbReference type="EMBL" id="JAWDJX010000019">
    <property type="protein sequence ID" value="KAK3052663.1"/>
    <property type="molecule type" value="Genomic_DNA"/>
</dbReference>
<dbReference type="PANTHER" id="PTHR36959:SF2">
    <property type="entry name" value="ALTERED INHERITANCE OF MITOCHONDRIA PROTEIN 24, MITOCHONDRIAL"/>
    <property type="match status" value="1"/>
</dbReference>
<organism evidence="8 9">
    <name type="scientific">Extremus antarcticus</name>
    <dbReference type="NCBI Taxonomy" id="702011"/>
    <lineage>
        <taxon>Eukaryota</taxon>
        <taxon>Fungi</taxon>
        <taxon>Dikarya</taxon>
        <taxon>Ascomycota</taxon>
        <taxon>Pezizomycotina</taxon>
        <taxon>Dothideomycetes</taxon>
        <taxon>Dothideomycetidae</taxon>
        <taxon>Mycosphaerellales</taxon>
        <taxon>Extremaceae</taxon>
        <taxon>Extremus</taxon>
    </lineage>
</organism>
<protein>
    <recommendedName>
        <fullName evidence="3 6">Altered inheritance of mitochondria protein 24, mitochondrial</fullName>
    </recommendedName>
</protein>
<dbReference type="Proteomes" id="UP001271007">
    <property type="component" value="Unassembled WGS sequence"/>
</dbReference>
<feature type="region of interest" description="Disordered" evidence="7">
    <location>
        <begin position="156"/>
        <end position="205"/>
    </location>
</feature>
<evidence type="ECO:0000256" key="3">
    <source>
        <dbReference type="ARBA" id="ARBA00013287"/>
    </source>
</evidence>
<name>A0AAJ0GDJ2_9PEZI</name>
<dbReference type="Gene3D" id="3.60.160.10">
    <property type="entry name" value="Mitochondrial biogenesis AIM24"/>
    <property type="match status" value="1"/>
</dbReference>
<dbReference type="Pfam" id="PF01987">
    <property type="entry name" value="AIM24"/>
    <property type="match status" value="1"/>
</dbReference>
<evidence type="ECO:0000313" key="8">
    <source>
        <dbReference type="EMBL" id="KAK3052663.1"/>
    </source>
</evidence>
<evidence type="ECO:0000256" key="2">
    <source>
        <dbReference type="ARBA" id="ARBA00009322"/>
    </source>
</evidence>
<reference evidence="8" key="1">
    <citation type="submission" date="2023-04" db="EMBL/GenBank/DDBJ databases">
        <title>Black Yeasts Isolated from many extreme environments.</title>
        <authorList>
            <person name="Coleine C."/>
            <person name="Stajich J.E."/>
            <person name="Selbmann L."/>
        </authorList>
    </citation>
    <scope>NUCLEOTIDE SEQUENCE</scope>
    <source>
        <strain evidence="8">CCFEE 5312</strain>
    </source>
</reference>
<accession>A0AAJ0GDJ2</accession>
<keyword evidence="9" id="KW-1185">Reference proteome</keyword>
<evidence type="ECO:0000256" key="5">
    <source>
        <dbReference type="ARBA" id="ARBA00023128"/>
    </source>
</evidence>
<dbReference type="AlphaFoldDB" id="A0AAJ0GDJ2"/>
<dbReference type="InterPro" id="IPR016031">
    <property type="entry name" value="Trp_RNA-bd_attenuator-like_dom"/>
</dbReference>
<evidence type="ECO:0000313" key="9">
    <source>
        <dbReference type="Proteomes" id="UP001271007"/>
    </source>
</evidence>
<dbReference type="InterPro" id="IPR036983">
    <property type="entry name" value="AIM24_sf"/>
</dbReference>
<dbReference type="SUPFAM" id="SSF51219">
    <property type="entry name" value="TRAP-like"/>
    <property type="match status" value="1"/>
</dbReference>
<dbReference type="InterPro" id="IPR002838">
    <property type="entry name" value="AIM24"/>
</dbReference>
<comment type="caution">
    <text evidence="8">The sequence shown here is derived from an EMBL/GenBank/DDBJ whole genome shotgun (WGS) entry which is preliminary data.</text>
</comment>
<keyword evidence="5 6" id="KW-0496">Mitochondrion</keyword>
<feature type="compositionally biased region" description="Polar residues" evidence="7">
    <location>
        <begin position="176"/>
        <end position="190"/>
    </location>
</feature>
<evidence type="ECO:0000256" key="7">
    <source>
        <dbReference type="SAM" id="MobiDB-lite"/>
    </source>
</evidence>
<sequence length="205" mass="22602">MVAQRKALLAWTGNTLSLSPRLNTKMSLAHWGNTLVSGRGLLALSGQGLIHQIHLKTGDEYVVHPGSVIAYSMMQNAPQPYRFKASSFRLQIPNPITWLPDTRFWRTMRESAVWTFLRNTVFTIRTWGRRTIWGDRSRGSSLSDVLTTRDVNEIADSPAGSVPGALSIQSPAEAGVSTQSTPAQPVSMSHASVDHTGTIKFDKEK</sequence>
<dbReference type="GO" id="GO:0007007">
    <property type="term" value="P:inner mitochondrial membrane organization"/>
    <property type="evidence" value="ECO:0007669"/>
    <property type="project" value="TreeGrafter"/>
</dbReference>
<evidence type="ECO:0000256" key="1">
    <source>
        <dbReference type="ARBA" id="ARBA00004173"/>
    </source>
</evidence>
<proteinExistence type="inferred from homology"/>
<keyword evidence="4" id="KW-0809">Transit peptide</keyword>
<dbReference type="PANTHER" id="PTHR36959">
    <property type="entry name" value="ALTERED INHERITANCE OF MITOCHONDRIA PROTEIN 24, MITOCHONDRIAL"/>
    <property type="match status" value="1"/>
</dbReference>
<gene>
    <name evidence="8" type="primary">AIM24</name>
    <name evidence="8" type="ORF">LTR09_006144</name>
</gene>
<dbReference type="GO" id="GO:0005743">
    <property type="term" value="C:mitochondrial inner membrane"/>
    <property type="evidence" value="ECO:0007669"/>
    <property type="project" value="TreeGrafter"/>
</dbReference>
<evidence type="ECO:0000256" key="4">
    <source>
        <dbReference type="ARBA" id="ARBA00022946"/>
    </source>
</evidence>
<evidence type="ECO:0000256" key="6">
    <source>
        <dbReference type="RuleBase" id="RU363045"/>
    </source>
</evidence>